<dbReference type="InterPro" id="IPR056935">
    <property type="entry name" value="Rv0428c-like_C"/>
</dbReference>
<organism evidence="2 3">
    <name type="scientific">Williamsia phyllosphaerae</name>
    <dbReference type="NCBI Taxonomy" id="885042"/>
    <lineage>
        <taxon>Bacteria</taxon>
        <taxon>Bacillati</taxon>
        <taxon>Actinomycetota</taxon>
        <taxon>Actinomycetes</taxon>
        <taxon>Mycobacteriales</taxon>
        <taxon>Nocardiaceae</taxon>
        <taxon>Williamsia</taxon>
    </lineage>
</organism>
<gene>
    <name evidence="2" type="ORF">GCM10007298_02130</name>
</gene>
<protein>
    <recommendedName>
        <fullName evidence="1">N-acetyltransferase domain-containing protein</fullName>
    </recommendedName>
</protein>
<dbReference type="EMBL" id="BMCS01000001">
    <property type="protein sequence ID" value="GGF09766.1"/>
    <property type="molecule type" value="Genomic_DNA"/>
</dbReference>
<accession>A0ABQ1U2V8</accession>
<dbReference type="PROSITE" id="PS51186">
    <property type="entry name" value="GNAT"/>
    <property type="match status" value="1"/>
</dbReference>
<dbReference type="Pfam" id="PF24553">
    <property type="entry name" value="Rv0428c_C"/>
    <property type="match status" value="1"/>
</dbReference>
<evidence type="ECO:0000313" key="3">
    <source>
        <dbReference type="Proteomes" id="UP000632454"/>
    </source>
</evidence>
<name>A0ABQ1U2V8_9NOCA</name>
<evidence type="ECO:0000313" key="2">
    <source>
        <dbReference type="EMBL" id="GGF09766.1"/>
    </source>
</evidence>
<sequence length="337" mass="35518">MTRTDPASPVPGDRVVVRFRKGAGAPGDWRRDPSATASDVTGVLVSAGDDIVVTRDGDEVTIPAALVLSVRTLSDRPLRNSDIRSLEIAAARGWPGTDFAVINGWCARAGGGFTRRANSATPVERGATLDATSVAALSEFFSAHDLATRCAVVERLIPSTHVDPDRFEIQAVAMARSTDALAASAMVDVAISPAPTPDWVRAYLDESGRSSTGDVATAVLTASVDGALAFFSVSDDQGLVAIGRGAVTSDEPFGGDAGSGRRWVGIACLWTAPRARGSGIGTRVVAEVLRWGRDQGADQAYLQVEADNVDAIRLYRRLGFTRHHTYGYVTLEPPSVP</sequence>
<dbReference type="SUPFAM" id="SSF55729">
    <property type="entry name" value="Acyl-CoA N-acyltransferases (Nat)"/>
    <property type="match status" value="1"/>
</dbReference>
<comment type="caution">
    <text evidence="2">The sequence shown here is derived from an EMBL/GenBank/DDBJ whole genome shotgun (WGS) entry which is preliminary data.</text>
</comment>
<dbReference type="Gene3D" id="3.40.630.30">
    <property type="match status" value="1"/>
</dbReference>
<dbReference type="RefSeq" id="WP_188486114.1">
    <property type="nucleotide sequence ID" value="NZ_BMCS01000001.1"/>
</dbReference>
<dbReference type="Proteomes" id="UP000632454">
    <property type="component" value="Unassembled WGS sequence"/>
</dbReference>
<feature type="domain" description="N-acetyltransferase" evidence="1">
    <location>
        <begin position="189"/>
        <end position="337"/>
    </location>
</feature>
<reference evidence="3" key="1">
    <citation type="journal article" date="2019" name="Int. J. Syst. Evol. Microbiol.">
        <title>The Global Catalogue of Microorganisms (GCM) 10K type strain sequencing project: providing services to taxonomists for standard genome sequencing and annotation.</title>
        <authorList>
            <consortium name="The Broad Institute Genomics Platform"/>
            <consortium name="The Broad Institute Genome Sequencing Center for Infectious Disease"/>
            <person name="Wu L."/>
            <person name="Ma J."/>
        </authorList>
    </citation>
    <scope>NUCLEOTIDE SEQUENCE [LARGE SCALE GENOMIC DNA]</scope>
    <source>
        <strain evidence="3">CCM 7855</strain>
    </source>
</reference>
<dbReference type="InterPro" id="IPR016181">
    <property type="entry name" value="Acyl_CoA_acyltransferase"/>
</dbReference>
<keyword evidence="3" id="KW-1185">Reference proteome</keyword>
<dbReference type="PANTHER" id="PTHR43072">
    <property type="entry name" value="N-ACETYLTRANSFERASE"/>
    <property type="match status" value="1"/>
</dbReference>
<evidence type="ECO:0000259" key="1">
    <source>
        <dbReference type="PROSITE" id="PS51186"/>
    </source>
</evidence>
<dbReference type="CDD" id="cd04301">
    <property type="entry name" value="NAT_SF"/>
    <property type="match status" value="1"/>
</dbReference>
<proteinExistence type="predicted"/>
<dbReference type="InterPro" id="IPR000182">
    <property type="entry name" value="GNAT_dom"/>
</dbReference>